<keyword evidence="3" id="KW-1185">Reference proteome</keyword>
<feature type="compositionally biased region" description="Basic and acidic residues" evidence="1">
    <location>
        <begin position="155"/>
        <end position="167"/>
    </location>
</feature>
<feature type="compositionally biased region" description="Basic and acidic residues" evidence="1">
    <location>
        <begin position="1"/>
        <end position="23"/>
    </location>
</feature>
<feature type="compositionally biased region" description="Polar residues" evidence="1">
    <location>
        <begin position="170"/>
        <end position="188"/>
    </location>
</feature>
<dbReference type="EMBL" id="OV651822">
    <property type="protein sequence ID" value="CAH1100175.1"/>
    <property type="molecule type" value="Genomic_DNA"/>
</dbReference>
<feature type="compositionally biased region" description="Basic and acidic residues" evidence="1">
    <location>
        <begin position="125"/>
        <end position="148"/>
    </location>
</feature>
<evidence type="ECO:0000313" key="3">
    <source>
        <dbReference type="Proteomes" id="UP001153636"/>
    </source>
</evidence>
<evidence type="ECO:0000256" key="1">
    <source>
        <dbReference type="SAM" id="MobiDB-lite"/>
    </source>
</evidence>
<evidence type="ECO:0000313" key="2">
    <source>
        <dbReference type="EMBL" id="CAH1100175.1"/>
    </source>
</evidence>
<accession>A0A9P0G7W9</accession>
<name>A0A9P0G7W9_9CUCU</name>
<protein>
    <submittedName>
        <fullName evidence="2">Uncharacterized protein</fullName>
    </submittedName>
</protein>
<gene>
    <name evidence="2" type="ORF">PSYICH_LOCUS1472</name>
</gene>
<organism evidence="2 3">
    <name type="scientific">Psylliodes chrysocephalus</name>
    <dbReference type="NCBI Taxonomy" id="3402493"/>
    <lineage>
        <taxon>Eukaryota</taxon>
        <taxon>Metazoa</taxon>
        <taxon>Ecdysozoa</taxon>
        <taxon>Arthropoda</taxon>
        <taxon>Hexapoda</taxon>
        <taxon>Insecta</taxon>
        <taxon>Pterygota</taxon>
        <taxon>Neoptera</taxon>
        <taxon>Endopterygota</taxon>
        <taxon>Coleoptera</taxon>
        <taxon>Polyphaga</taxon>
        <taxon>Cucujiformia</taxon>
        <taxon>Chrysomeloidea</taxon>
        <taxon>Chrysomelidae</taxon>
        <taxon>Galerucinae</taxon>
        <taxon>Alticini</taxon>
        <taxon>Psylliodes</taxon>
    </lineage>
</organism>
<dbReference type="Proteomes" id="UP001153636">
    <property type="component" value="Chromosome 10"/>
</dbReference>
<feature type="region of interest" description="Disordered" evidence="1">
    <location>
        <begin position="96"/>
        <end position="243"/>
    </location>
</feature>
<feature type="region of interest" description="Disordered" evidence="1">
    <location>
        <begin position="1"/>
        <end position="26"/>
    </location>
</feature>
<feature type="compositionally biased region" description="Polar residues" evidence="1">
    <location>
        <begin position="231"/>
        <end position="243"/>
    </location>
</feature>
<proteinExistence type="predicted"/>
<feature type="compositionally biased region" description="Basic and acidic residues" evidence="1">
    <location>
        <begin position="189"/>
        <end position="206"/>
    </location>
</feature>
<dbReference type="AlphaFoldDB" id="A0A9P0G7W9"/>
<feature type="compositionally biased region" description="Polar residues" evidence="1">
    <location>
        <begin position="103"/>
        <end position="124"/>
    </location>
</feature>
<sequence>MEKETKRQRGEDEAYRLAGKETASKTPTVNINVSMKHAALNSLKIFQVKHIHPYKTVSTTRNTTNSPNPGSYSTFRRAPWSKIFCKKVLTNLVKDTNPKWPASESQGTTKSPNPHLDSQQNRSQTADKNESMENTRLESMENAADSHKSMQNAANRRESNAHPEHPPNEANMQTSDRNDVSQTSQNSVDELRSDPNDSMENLKKTLEGSNSGTNTETDDSSELHIDEQETDTNTPDTIKNTSF</sequence>
<reference evidence="2" key="1">
    <citation type="submission" date="2022-01" db="EMBL/GenBank/DDBJ databases">
        <authorList>
            <person name="King R."/>
        </authorList>
    </citation>
    <scope>NUCLEOTIDE SEQUENCE</scope>
</reference>